<evidence type="ECO:0000313" key="4">
    <source>
        <dbReference type="Proteomes" id="UP001174934"/>
    </source>
</evidence>
<evidence type="ECO:0000259" key="2">
    <source>
        <dbReference type="Pfam" id="PF24883"/>
    </source>
</evidence>
<keyword evidence="4" id="KW-1185">Reference proteome</keyword>
<evidence type="ECO:0000256" key="1">
    <source>
        <dbReference type="ARBA" id="ARBA00022737"/>
    </source>
</evidence>
<dbReference type="InterPro" id="IPR027417">
    <property type="entry name" value="P-loop_NTPase"/>
</dbReference>
<proteinExistence type="predicted"/>
<keyword evidence="1" id="KW-0677">Repeat</keyword>
<dbReference type="Proteomes" id="UP001174934">
    <property type="component" value="Unassembled WGS sequence"/>
</dbReference>
<name>A0AA39U635_9PEZI</name>
<dbReference type="InterPro" id="IPR056884">
    <property type="entry name" value="NPHP3-like_N"/>
</dbReference>
<sequence>MDPLSAYSLFCNIVTTVDAAVKIGKSLKELYDSSNGFERESERLRAATDHLDTIVKTLASSQVPLSSAPHLNRVVTECVDVTAKIQAILDKCRVPVQSKPRLRAVAVVKAWAKSQSSMGELQTLQADLQASSDRLRDAMAVATGTDLASIKDQLYKMGQNHSDVIASLTSINGELVNHKVFNDIMTSRIVTTLEEAQDSINHAVIMRALRPQLTNHRENEISGRYKKTFEWVLDPNPESETRRREIEKNHRDLAFVSWLEGGSGVFHFAGKPGSGKSTLLKFLANDPRVRHHLETWAASDNKQLVLSKFFFWKYGSDAQKSVRGLRRGLLYDVCMHSSAITKLLFPSFWGGSREIDISDDQIRAVFDGMRTNTEILNRFRHWTKSVDTSTDTDSSFLKLCVSSREDHAIMNVFETSRQIRLQDITHGDISRMARGTLYENKYFLGLEGESVNLVNSIINQAKGVFLWVKPLLNILKDELSSGVSSIAALRNIVKTTPSQLEDFIAKILDSIPKHHRYGAYFVISMALRMIGHHLSDDDSFPFSQQSNYQKAIKRDNWQPSLPLYGVSTVIQDLEIGDGASGAELSWSTVDTFSLPLSTAEKDYQSRSHAAHIKLRAWCKGLLEIGDIRDRDADHLDPTWDYAYSDTHVYVPDRRGLKPFMVIRFTHRSIPDFLRRVVASKVAKFGLGFKDEDIAVGIIASLASESRSRYNDTKFRLELLARYCHHMCWLLRLRSLGKRSRIFHALERMESARYDAYRRASHETIFPEARKLCLDDERSPSLYAGAQDIFFFDIDPRSEFLIGELAIYNSWKSSTSIWAAAAHAGLHEYLEWKIEKDTRLINRTGVERKLLFVALLSLSSQIQYHLTTLRVLLAAGALRHIPFTKKRFRYGITKPFGLSPKQICLTLKLEYDNDCDSEERLSAKHNITEAFFYLSNYHDIHRRLIEASLEVSTITNAWIIAVRTIMRDLMGEVISIEPHRSFSVSKAGIWDFLEVWLEYGAVPPISMGFEIVNDLRQCYRNPKVRVTLNMPVMRSEFAAHHLETQAGRKVEIVTVAEYVSFEPSPAWTRPSGELKRSEQFKASFATPVERYSLDNNDVMERYLREHVLFQPEASFATWVEWFNPANKDVLLGYIERNLTPVMRQLEAENEGAGEK</sequence>
<organism evidence="3 4">
    <name type="scientific">Bombardia bombarda</name>
    <dbReference type="NCBI Taxonomy" id="252184"/>
    <lineage>
        <taxon>Eukaryota</taxon>
        <taxon>Fungi</taxon>
        <taxon>Dikarya</taxon>
        <taxon>Ascomycota</taxon>
        <taxon>Pezizomycotina</taxon>
        <taxon>Sordariomycetes</taxon>
        <taxon>Sordariomycetidae</taxon>
        <taxon>Sordariales</taxon>
        <taxon>Lasiosphaeriaceae</taxon>
        <taxon>Bombardia</taxon>
    </lineage>
</organism>
<dbReference type="AlphaFoldDB" id="A0AA39U635"/>
<protein>
    <recommendedName>
        <fullName evidence="2">Nephrocystin 3-like N-terminal domain-containing protein</fullName>
    </recommendedName>
</protein>
<reference evidence="3" key="1">
    <citation type="submission" date="2023-06" db="EMBL/GenBank/DDBJ databases">
        <title>Genome-scale phylogeny and comparative genomics of the fungal order Sordariales.</title>
        <authorList>
            <consortium name="Lawrence Berkeley National Laboratory"/>
            <person name="Hensen N."/>
            <person name="Bonometti L."/>
            <person name="Westerberg I."/>
            <person name="Brannstrom I.O."/>
            <person name="Guillou S."/>
            <person name="Cros-Aarteil S."/>
            <person name="Calhoun S."/>
            <person name="Haridas S."/>
            <person name="Kuo A."/>
            <person name="Mondo S."/>
            <person name="Pangilinan J."/>
            <person name="Riley R."/>
            <person name="LaButti K."/>
            <person name="Andreopoulos B."/>
            <person name="Lipzen A."/>
            <person name="Chen C."/>
            <person name="Yanf M."/>
            <person name="Daum C."/>
            <person name="Ng V."/>
            <person name="Clum A."/>
            <person name="Steindorff A."/>
            <person name="Ohm R."/>
            <person name="Martin F."/>
            <person name="Silar P."/>
            <person name="Natvig D."/>
            <person name="Lalanne C."/>
            <person name="Gautier V."/>
            <person name="Ament-velasquez S.L."/>
            <person name="Kruys A."/>
            <person name="Hutchinson M.I."/>
            <person name="Powell A.J."/>
            <person name="Barry K."/>
            <person name="Miller A.N."/>
            <person name="Grigoriev I.V."/>
            <person name="Debuchy R."/>
            <person name="Gladieux P."/>
            <person name="Thoren M.H."/>
            <person name="Johannesson H."/>
        </authorList>
    </citation>
    <scope>NUCLEOTIDE SEQUENCE</scope>
    <source>
        <strain evidence="3">SMH3391-2</strain>
    </source>
</reference>
<dbReference type="PANTHER" id="PTHR10039">
    <property type="entry name" value="AMELOGENIN"/>
    <property type="match status" value="1"/>
</dbReference>
<evidence type="ECO:0000313" key="3">
    <source>
        <dbReference type="EMBL" id="KAK0612560.1"/>
    </source>
</evidence>
<gene>
    <name evidence="3" type="ORF">B0T17DRAFT_511741</name>
</gene>
<accession>A0AA39U635</accession>
<dbReference type="SUPFAM" id="SSF52540">
    <property type="entry name" value="P-loop containing nucleoside triphosphate hydrolases"/>
    <property type="match status" value="1"/>
</dbReference>
<dbReference type="EMBL" id="JAULSR010000009">
    <property type="protein sequence ID" value="KAK0612560.1"/>
    <property type="molecule type" value="Genomic_DNA"/>
</dbReference>
<dbReference type="PANTHER" id="PTHR10039:SF5">
    <property type="entry name" value="NACHT DOMAIN-CONTAINING PROTEIN"/>
    <property type="match status" value="1"/>
</dbReference>
<comment type="caution">
    <text evidence="3">The sequence shown here is derived from an EMBL/GenBank/DDBJ whole genome shotgun (WGS) entry which is preliminary data.</text>
</comment>
<dbReference type="Pfam" id="PF24883">
    <property type="entry name" value="NPHP3_N"/>
    <property type="match status" value="1"/>
</dbReference>
<feature type="domain" description="Nephrocystin 3-like N-terminal" evidence="2">
    <location>
        <begin position="253"/>
        <end position="374"/>
    </location>
</feature>